<feature type="coiled-coil region" evidence="1">
    <location>
        <begin position="351"/>
        <end position="395"/>
    </location>
</feature>
<feature type="region of interest" description="Disordered" evidence="2">
    <location>
        <begin position="418"/>
        <end position="438"/>
    </location>
</feature>
<proteinExistence type="predicted"/>
<dbReference type="GeneTree" id="ENSGT00940000165031"/>
<dbReference type="AlphaFoldDB" id="A0A8C7HHC3"/>
<feature type="compositionally biased region" description="Basic and acidic residues" evidence="2">
    <location>
        <begin position="418"/>
        <end position="432"/>
    </location>
</feature>
<dbReference type="InterPro" id="IPR052825">
    <property type="entry name" value="CCD-Prefoldin_beta-like"/>
</dbReference>
<name>A0A8C7HHC3_ONCKI</name>
<evidence type="ECO:0000313" key="3">
    <source>
        <dbReference type="Ensembl" id="ENSOKIP00005057937.1"/>
    </source>
</evidence>
<dbReference type="Ensembl" id="ENSOKIT00005061598.1">
    <property type="protein sequence ID" value="ENSOKIP00005057937.1"/>
    <property type="gene ID" value="ENSOKIG00005024859.1"/>
</dbReference>
<organism evidence="3 4">
    <name type="scientific">Oncorhynchus kisutch</name>
    <name type="common">Coho salmon</name>
    <name type="synonym">Salmo kisutch</name>
    <dbReference type="NCBI Taxonomy" id="8019"/>
    <lineage>
        <taxon>Eukaryota</taxon>
        <taxon>Metazoa</taxon>
        <taxon>Chordata</taxon>
        <taxon>Craniata</taxon>
        <taxon>Vertebrata</taxon>
        <taxon>Euteleostomi</taxon>
        <taxon>Actinopterygii</taxon>
        <taxon>Neopterygii</taxon>
        <taxon>Teleostei</taxon>
        <taxon>Protacanthopterygii</taxon>
        <taxon>Salmoniformes</taxon>
        <taxon>Salmonidae</taxon>
        <taxon>Salmoninae</taxon>
        <taxon>Oncorhynchus</taxon>
    </lineage>
</organism>
<evidence type="ECO:0000313" key="4">
    <source>
        <dbReference type="Proteomes" id="UP000694557"/>
    </source>
</evidence>
<feature type="region of interest" description="Disordered" evidence="2">
    <location>
        <begin position="189"/>
        <end position="226"/>
    </location>
</feature>
<evidence type="ECO:0000256" key="2">
    <source>
        <dbReference type="SAM" id="MobiDB-lite"/>
    </source>
</evidence>
<sequence length="438" mass="50925">MDMDHDEVPSELDQIALRLQEGGLAPSASAEESQRHLWRQLLHCEGDLRTATQELHTLRTQQAAEMKEVENYVEHIRGLLEERESLTAEYEQDNEQLHADLQQIRLQQDSQRKEVVEMLAQEDLGEIGLSSTSEQVAYLLVERATLLERLEAAERRLDTQNLTGNLREVHLQDELDHIRHTLEEELRQQRETMQRTKESMSQVHNEDVSQERSERQRLERDLEEASRRLSMAHEDIRRLTDKLESAKKTQAMCGPELEQTGQEVESLRKEVDKLKQCDTLELQRAKEHNERLDGEIRVLRERVRSLDSEKKTLLQGEGNSSEHPKELPMLLLTTSKPEEQEQIHKRCREAVEDVGCQLRELQRRMQRQQREQEELVERNEELEALLGEAQNASKEECQLHEGELEGLHRKVGEGAELEGLHRKVGEGADRGIEMTSSR</sequence>
<keyword evidence="4" id="KW-1185">Reference proteome</keyword>
<dbReference type="Proteomes" id="UP000694557">
    <property type="component" value="Unassembled WGS sequence"/>
</dbReference>
<dbReference type="PANTHER" id="PTHR34479:SF1">
    <property type="entry name" value="COILED-COIL DOMAIN-CONTAINING PROTEIN 30"/>
    <property type="match status" value="1"/>
</dbReference>
<protein>
    <submittedName>
        <fullName evidence="3">Uncharacterized protein</fullName>
    </submittedName>
</protein>
<reference evidence="3" key="2">
    <citation type="submission" date="2025-09" db="UniProtKB">
        <authorList>
            <consortium name="Ensembl"/>
        </authorList>
    </citation>
    <scope>IDENTIFICATION</scope>
</reference>
<accession>A0A8C7HHC3</accession>
<dbReference type="PANTHER" id="PTHR34479">
    <property type="entry name" value="COILED-COIL DOMAIN-CONTAINING PROTEIN 30"/>
    <property type="match status" value="1"/>
</dbReference>
<feature type="coiled-coil region" evidence="1">
    <location>
        <begin position="69"/>
        <end position="114"/>
    </location>
</feature>
<keyword evidence="1" id="KW-0175">Coiled coil</keyword>
<reference evidence="3" key="1">
    <citation type="submission" date="2025-08" db="UniProtKB">
        <authorList>
            <consortium name="Ensembl"/>
        </authorList>
    </citation>
    <scope>IDENTIFICATION</scope>
</reference>
<evidence type="ECO:0000256" key="1">
    <source>
        <dbReference type="SAM" id="Coils"/>
    </source>
</evidence>